<dbReference type="AlphaFoldDB" id="A0A243ADA3"/>
<dbReference type="Proteomes" id="UP000194860">
    <property type="component" value="Unassembled WGS sequence"/>
</dbReference>
<gene>
    <name evidence="1" type="ORF">BK732_17160</name>
</gene>
<evidence type="ECO:0008006" key="3">
    <source>
        <dbReference type="Google" id="ProtNLM"/>
    </source>
</evidence>
<accession>A0A243ADA3</accession>
<evidence type="ECO:0000313" key="1">
    <source>
        <dbReference type="EMBL" id="OTY16254.1"/>
    </source>
</evidence>
<sequence length="63" mass="7204">MVYLQYTKKRRLTPTDIHLPPKIGVSHLHIFEEGVFCQKTINNLAFGLSSFYLLNSIIGLVAR</sequence>
<protein>
    <recommendedName>
        <fullName evidence="3">Fibronectin</fullName>
    </recommendedName>
</protein>
<name>A0A243ADA3_BACTU</name>
<comment type="caution">
    <text evidence="1">The sequence shown here is derived from an EMBL/GenBank/DDBJ whole genome shotgun (WGS) entry which is preliminary data.</text>
</comment>
<reference evidence="1 2" key="1">
    <citation type="submission" date="2016-10" db="EMBL/GenBank/DDBJ databases">
        <title>Comparative genomics of Bacillus thuringiensis reveals a path to pathogens against multiple invertebrate hosts.</title>
        <authorList>
            <person name="Zheng J."/>
            <person name="Gao Q."/>
            <person name="Liu H."/>
            <person name="Peng D."/>
            <person name="Ruan L."/>
            <person name="Sun M."/>
        </authorList>
    </citation>
    <scope>NUCLEOTIDE SEQUENCE [LARGE SCALE GENOMIC DNA]</scope>
    <source>
        <strain evidence="1">BGSC 4BM1</strain>
    </source>
</reference>
<evidence type="ECO:0000313" key="2">
    <source>
        <dbReference type="Proteomes" id="UP000194860"/>
    </source>
</evidence>
<organism evidence="1 2">
    <name type="scientific">Bacillus thuringiensis serovar navarrensis</name>
    <dbReference type="NCBI Taxonomy" id="339658"/>
    <lineage>
        <taxon>Bacteria</taxon>
        <taxon>Bacillati</taxon>
        <taxon>Bacillota</taxon>
        <taxon>Bacilli</taxon>
        <taxon>Bacillales</taxon>
        <taxon>Bacillaceae</taxon>
        <taxon>Bacillus</taxon>
        <taxon>Bacillus cereus group</taxon>
    </lineage>
</organism>
<dbReference type="EMBL" id="NFDG01000120">
    <property type="protein sequence ID" value="OTY16254.1"/>
    <property type="molecule type" value="Genomic_DNA"/>
</dbReference>
<proteinExistence type="predicted"/>